<evidence type="ECO:0000313" key="1">
    <source>
        <dbReference type="EMBL" id="MRX22171.1"/>
    </source>
</evidence>
<gene>
    <name evidence="1" type="ORF">GJR96_09410</name>
</gene>
<dbReference type="AlphaFoldDB" id="A0A6A8GH76"/>
<accession>A0A6A8GH76</accession>
<protein>
    <submittedName>
        <fullName evidence="1">Uncharacterized protein</fullName>
    </submittedName>
</protein>
<name>A0A6A8GH76_9EURY</name>
<dbReference type="Proteomes" id="UP000439022">
    <property type="component" value="Unassembled WGS sequence"/>
</dbReference>
<dbReference type="RefSeq" id="WP_154326205.1">
    <property type="nucleotide sequence ID" value="NZ_WKJO01000001.1"/>
</dbReference>
<reference evidence="1 2" key="1">
    <citation type="submission" date="2019-11" db="EMBL/GenBank/DDBJ databases">
        <title>Whole genome sequence of Haloferax sp. MBLA0076.</title>
        <authorList>
            <person name="Seo M.-J."/>
            <person name="Cho E.-S."/>
        </authorList>
    </citation>
    <scope>NUCLEOTIDE SEQUENCE [LARGE SCALE GENOMIC DNA]</scope>
    <source>
        <strain evidence="1 2">MBLA0076</strain>
    </source>
</reference>
<comment type="caution">
    <text evidence="1">The sequence shown here is derived from an EMBL/GenBank/DDBJ whole genome shotgun (WGS) entry which is preliminary data.</text>
</comment>
<organism evidence="1 2">
    <name type="scientific">Haloferax litoreum</name>
    <dbReference type="NCBI Taxonomy" id="2666140"/>
    <lineage>
        <taxon>Archaea</taxon>
        <taxon>Methanobacteriati</taxon>
        <taxon>Methanobacteriota</taxon>
        <taxon>Stenosarchaea group</taxon>
        <taxon>Halobacteria</taxon>
        <taxon>Halobacteriales</taxon>
        <taxon>Haloferacaceae</taxon>
        <taxon>Haloferax</taxon>
    </lineage>
</organism>
<dbReference type="EMBL" id="WKJO01000001">
    <property type="protein sequence ID" value="MRX22171.1"/>
    <property type="molecule type" value="Genomic_DNA"/>
</dbReference>
<keyword evidence="2" id="KW-1185">Reference proteome</keyword>
<evidence type="ECO:0000313" key="2">
    <source>
        <dbReference type="Proteomes" id="UP000439022"/>
    </source>
</evidence>
<sequence>MSLDQRRHPKSAFEVIEENLDLFERLADTDLPVAVDAQAALDYYETHREDE</sequence>
<proteinExistence type="predicted"/>